<reference evidence="2" key="2">
    <citation type="journal article" date="2015" name="PLoS Genet.">
        <title>The dynamic genome and transcriptome of the human fungal pathogen Blastomyces and close relative Emmonsia.</title>
        <authorList>
            <person name="Munoz J.F."/>
            <person name="Gauthier G.M."/>
            <person name="Desjardins C.A."/>
            <person name="Gallo J.E."/>
            <person name="Holder J."/>
            <person name="Sullivan T.D."/>
            <person name="Marty A.J."/>
            <person name="Carmen J.C."/>
            <person name="Chen Z."/>
            <person name="Ding L."/>
            <person name="Gujja S."/>
            <person name="Magrini V."/>
            <person name="Misas E."/>
            <person name="Mitreva M."/>
            <person name="Priest M."/>
            <person name="Saif S."/>
            <person name="Whiston E.A."/>
            <person name="Young S."/>
            <person name="Zeng Q."/>
            <person name="Goldman W.E."/>
            <person name="Mardis E.R."/>
            <person name="Taylor J.W."/>
            <person name="McEwen J.G."/>
            <person name="Clay O.K."/>
            <person name="Klein B.S."/>
            <person name="Cuomo C.A."/>
        </authorList>
    </citation>
    <scope>NUCLEOTIDE SEQUENCE [LARGE SCALE GENOMIC DNA]</scope>
    <source>
        <strain evidence="2">SLH14081</strain>
    </source>
</reference>
<dbReference type="Proteomes" id="UP000002038">
    <property type="component" value="Unassembled WGS sequence"/>
</dbReference>
<protein>
    <recommendedName>
        <fullName evidence="3">S-adenosyl-L-methionine-dependent methyltransferase</fullName>
    </recommendedName>
</protein>
<gene>
    <name evidence="1" type="ORF">BDBG_00629</name>
</gene>
<dbReference type="AlphaFoldDB" id="A0A179U9Z5"/>
<evidence type="ECO:0000313" key="1">
    <source>
        <dbReference type="EMBL" id="OAT03987.1"/>
    </source>
</evidence>
<proteinExistence type="predicted"/>
<reference evidence="1" key="1">
    <citation type="submission" date="2009-02" db="EMBL/GenBank/DDBJ databases">
        <title>The Genome Sequence of Blastomyces dermatitidis strain SLH14081.</title>
        <authorList>
            <consortium name="The Broad Institute Genome Sequencing Platform"/>
            <consortium name="Broad Institute Microbial Sequencing Center."/>
            <person name="Champion M."/>
            <person name="Cuomo C."/>
            <person name="Ma L.-J."/>
            <person name="Henn M.R."/>
            <person name="Klein B."/>
            <person name="Goldman B."/>
            <person name="Young S."/>
            <person name="Kodira C.D."/>
            <person name="Zeng Q."/>
            <person name="Koehrsen M."/>
            <person name="Alvarado L."/>
            <person name="Berlin A.M."/>
            <person name="Heiman D.I."/>
            <person name="Hepburn T.A."/>
            <person name="Saif S."/>
            <person name="Shea T.D."/>
            <person name="Shenoy N."/>
            <person name="Sykes S."/>
            <person name="Galagan J."/>
            <person name="Nusbaum C."/>
            <person name="Birren B."/>
        </authorList>
    </citation>
    <scope>NUCLEOTIDE SEQUENCE</scope>
    <source>
        <strain evidence="1">SLH14081</strain>
    </source>
</reference>
<evidence type="ECO:0008006" key="3">
    <source>
        <dbReference type="Google" id="ProtNLM"/>
    </source>
</evidence>
<dbReference type="Pfam" id="PF13489">
    <property type="entry name" value="Methyltransf_23"/>
    <property type="match status" value="1"/>
</dbReference>
<dbReference type="PANTHER" id="PTHR43591">
    <property type="entry name" value="METHYLTRANSFERASE"/>
    <property type="match status" value="1"/>
</dbReference>
<dbReference type="SUPFAM" id="SSF53335">
    <property type="entry name" value="S-adenosyl-L-methionine-dependent methyltransferases"/>
    <property type="match status" value="1"/>
</dbReference>
<dbReference type="GeneID" id="8510655"/>
<name>A0A179U9Z5_BLAGS</name>
<dbReference type="KEGG" id="bgh:BDBG_00629"/>
<dbReference type="PANTHER" id="PTHR43591:SF24">
    <property type="entry name" value="2-METHOXY-6-POLYPRENYL-1,4-BENZOQUINOL METHYLASE, MITOCHONDRIAL"/>
    <property type="match status" value="1"/>
</dbReference>
<keyword evidence="2" id="KW-1185">Reference proteome</keyword>
<organism evidence="1 2">
    <name type="scientific">Blastomyces gilchristii (strain SLH14081)</name>
    <name type="common">Blastomyces dermatitidis</name>
    <dbReference type="NCBI Taxonomy" id="559298"/>
    <lineage>
        <taxon>Eukaryota</taxon>
        <taxon>Fungi</taxon>
        <taxon>Dikarya</taxon>
        <taxon>Ascomycota</taxon>
        <taxon>Pezizomycotina</taxon>
        <taxon>Eurotiomycetes</taxon>
        <taxon>Eurotiomycetidae</taxon>
        <taxon>Onygenales</taxon>
        <taxon>Ajellomycetaceae</taxon>
        <taxon>Blastomyces</taxon>
    </lineage>
</organism>
<dbReference type="VEuPathDB" id="FungiDB:BDBG_00629"/>
<dbReference type="CDD" id="cd02440">
    <property type="entry name" value="AdoMet_MTases"/>
    <property type="match status" value="1"/>
</dbReference>
<sequence length="305" mass="35051">MNPESGTTELDECFLELITYQGREFQNYSVENAIYFGPIDDDEIERLELQHRVLSTVFDERLIFPPVDSPKRVLDCGYGTGSWAVEVAEKYPSCEVIGVDISPHMRPDETPENLWLQVDDLNRPFTFKPNYFDVVHSRLVASGLHRQRWPSYIRDIKKTLRRGGWVQMVEIYFNVQSDNGTITHDHALRQWSSKYFQSIEDVKDPRVAMNLKGLLESAGFANIQTTLINVPLAPWPNDARLRGIGSMNRPNVYSLLGSLALYPLMKRMNMSREEFEVLVAQARTEVDNLSLKAYFPLYVAIGQKP</sequence>
<dbReference type="GO" id="GO:0008168">
    <property type="term" value="F:methyltransferase activity"/>
    <property type="evidence" value="ECO:0007669"/>
    <property type="project" value="TreeGrafter"/>
</dbReference>
<dbReference type="RefSeq" id="XP_031575927.1">
    <property type="nucleotide sequence ID" value="XM_031719971.1"/>
</dbReference>
<accession>A0A179U9Z5</accession>
<dbReference type="EMBL" id="GG657448">
    <property type="protein sequence ID" value="OAT03987.1"/>
    <property type="molecule type" value="Genomic_DNA"/>
</dbReference>
<dbReference type="OrthoDB" id="506498at2759"/>
<dbReference type="Gene3D" id="3.40.50.150">
    <property type="entry name" value="Vaccinia Virus protein VP39"/>
    <property type="match status" value="1"/>
</dbReference>
<dbReference type="EMBL" id="GG657448">
    <property type="protein sequence ID" value="OAT03986.1"/>
    <property type="molecule type" value="Genomic_DNA"/>
</dbReference>
<dbReference type="InterPro" id="IPR029063">
    <property type="entry name" value="SAM-dependent_MTases_sf"/>
</dbReference>
<dbReference type="RefSeq" id="XP_031575928.1">
    <property type="nucleotide sequence ID" value="XM_031719972.1"/>
</dbReference>
<evidence type="ECO:0000313" key="2">
    <source>
        <dbReference type="Proteomes" id="UP000002038"/>
    </source>
</evidence>